<comment type="caution">
    <text evidence="1">The sequence shown here is derived from an EMBL/GenBank/DDBJ whole genome shotgun (WGS) entry which is preliminary data.</text>
</comment>
<evidence type="ECO:0000313" key="2">
    <source>
        <dbReference type="Proteomes" id="UP000229056"/>
    </source>
</evidence>
<gene>
    <name evidence="1" type="ORF">COT80_03965</name>
</gene>
<protein>
    <submittedName>
        <fullName evidence="1">Uncharacterized protein</fullName>
    </submittedName>
</protein>
<dbReference type="EMBL" id="PEZY01000012">
    <property type="protein sequence ID" value="PIS05897.1"/>
    <property type="molecule type" value="Genomic_DNA"/>
</dbReference>
<dbReference type="Proteomes" id="UP000229056">
    <property type="component" value="Unassembled WGS sequence"/>
</dbReference>
<accession>A0A2H0W3Q0</accession>
<organism evidence="1 2">
    <name type="scientific">Candidatus Buchananbacteria bacterium CG10_big_fil_rev_8_21_14_0_10_33_19</name>
    <dbReference type="NCBI Taxonomy" id="1974525"/>
    <lineage>
        <taxon>Bacteria</taxon>
        <taxon>Candidatus Buchananiibacteriota</taxon>
    </lineage>
</organism>
<reference evidence="2" key="1">
    <citation type="submission" date="2017-09" db="EMBL/GenBank/DDBJ databases">
        <title>Depth-based differentiation of microbial function through sediment-hosted aquifers and enrichment of novel symbionts in the deep terrestrial subsurface.</title>
        <authorList>
            <person name="Probst A.J."/>
            <person name="Ladd B."/>
            <person name="Jarett J.K."/>
            <person name="Geller-Mcgrath D.E."/>
            <person name="Sieber C.M.K."/>
            <person name="Emerson J.B."/>
            <person name="Anantharaman K."/>
            <person name="Thomas B.C."/>
            <person name="Malmstrom R."/>
            <person name="Stieglmeier M."/>
            <person name="Klingl A."/>
            <person name="Woyke T."/>
            <person name="Ryan C.M."/>
            <person name="Banfield J.F."/>
        </authorList>
    </citation>
    <scope>NUCLEOTIDE SEQUENCE [LARGE SCALE GENOMIC DNA]</scope>
</reference>
<name>A0A2H0W3Q0_9BACT</name>
<sequence>MSNLDYYKTIDPNNIINPADLTCAFDILVTKIELLELDRAPKMFINLMFDLALAIETSKRTSLAIINPENPEPLTLAIVAIKPDQIIERKKIIKLLRRGGWFIRRTDKDSFIELTVARYEPAAIQIYT</sequence>
<proteinExistence type="predicted"/>
<evidence type="ECO:0000313" key="1">
    <source>
        <dbReference type="EMBL" id="PIS05897.1"/>
    </source>
</evidence>
<dbReference type="AlphaFoldDB" id="A0A2H0W3Q0"/>